<gene>
    <name evidence="18" type="ORF">BI308_10730</name>
</gene>
<evidence type="ECO:0000256" key="8">
    <source>
        <dbReference type="ARBA" id="ARBA00022741"/>
    </source>
</evidence>
<dbReference type="Pfam" id="PF00672">
    <property type="entry name" value="HAMP"/>
    <property type="match status" value="1"/>
</dbReference>
<feature type="transmembrane region" description="Helical" evidence="15">
    <location>
        <begin position="12"/>
        <end position="33"/>
    </location>
</feature>
<dbReference type="CDD" id="cd06225">
    <property type="entry name" value="HAMP"/>
    <property type="match status" value="1"/>
</dbReference>
<dbReference type="Gene3D" id="3.30.450.20">
    <property type="entry name" value="PAS domain"/>
    <property type="match status" value="1"/>
</dbReference>
<accession>A0A1L9QSH3</accession>
<evidence type="ECO:0000256" key="15">
    <source>
        <dbReference type="SAM" id="Phobius"/>
    </source>
</evidence>
<dbReference type="STRING" id="1925591.BI308_10730"/>
<dbReference type="CDD" id="cd00082">
    <property type="entry name" value="HisKA"/>
    <property type="match status" value="1"/>
</dbReference>
<evidence type="ECO:0000256" key="6">
    <source>
        <dbReference type="ARBA" id="ARBA00022679"/>
    </source>
</evidence>
<dbReference type="InterPro" id="IPR036890">
    <property type="entry name" value="HATPase_C_sf"/>
</dbReference>
<dbReference type="PANTHER" id="PTHR43065">
    <property type="entry name" value="SENSOR HISTIDINE KINASE"/>
    <property type="match status" value="1"/>
</dbReference>
<reference evidence="18" key="1">
    <citation type="submission" date="2016-10" db="EMBL/GenBank/DDBJ databases">
        <title>CRISPR-Cas defence system in Roseofilum reptotaenium: evidence of a bacteriophage-cyanobacterium arms race in the coral black band disease.</title>
        <authorList>
            <person name="Buerger P."/>
            <person name="Wood-Charlson E.M."/>
            <person name="Weynberg K.D."/>
            <person name="Willis B."/>
            <person name="Van Oppen M.J."/>
        </authorList>
    </citation>
    <scope>NUCLEOTIDE SEQUENCE [LARGE SCALE GENOMIC DNA]</scope>
    <source>
        <strain evidence="18">AO1-A</strain>
    </source>
</reference>
<dbReference type="InterPro" id="IPR004358">
    <property type="entry name" value="Sig_transdc_His_kin-like_C"/>
</dbReference>
<evidence type="ECO:0000256" key="2">
    <source>
        <dbReference type="ARBA" id="ARBA00004651"/>
    </source>
</evidence>
<dbReference type="SMART" id="SM00388">
    <property type="entry name" value="HisKA"/>
    <property type="match status" value="1"/>
</dbReference>
<keyword evidence="19" id="KW-1185">Reference proteome</keyword>
<dbReference type="Proteomes" id="UP000183940">
    <property type="component" value="Unassembled WGS sequence"/>
</dbReference>
<evidence type="ECO:0000313" key="18">
    <source>
        <dbReference type="EMBL" id="OJJ25614.1"/>
    </source>
</evidence>
<evidence type="ECO:0000256" key="10">
    <source>
        <dbReference type="ARBA" id="ARBA00022840"/>
    </source>
</evidence>
<sequence length="690" mass="77276">MLKVWKKSLLVQIVGSFSTLSFAIVALTSYLAFVQARKSLKESIFDRLTAVASLKEGELNHWLLDRRNKLLALNQLPEVGMQARILLSAQRSTPEYQAALVQLQTALSGFIRDRSDFHEIFLLTRGGRVLVSTEPEKIGDYEPLPRSSEAIEGRENSFTVNFYRLQDSDRPALTITTPILDGTGKRMGLLAVHLNLERLDQIVRDNRGLGKTGETYTIVDFGNGFVHHYAFISSEGFGSNEFPDGIESEGIVAAMEGNDNRGLYRNYRNIPVIGAYRWLERHDAGLLVEMEQSEAFAPARRLAYQIIFAGLSLSGILAIAMVLVGRQIVKPILAIAQAARSLESQVKIGEFSNLQPAPILTENEIGFLAKTFNKMSFQLQYSYEKLQEYSHNLESKVSSRTQELNYKNKHLQETLNQLERTQIQLIQNEKMASLGQMVAGIAHEINNPVSFIAGNLQHLQEYATSLLHLIDLYETEYPEDTAAIADEKEEIDLDFVQKDLPKMLNSMKLGTTRIREIVISLRNFSRLDEADCKAVDLHEGLDSTLLILQNRIKVAPNRPEIKIVKEYASLPLIECYPSQLNQVFLNLISNAIDVLEPGAIAGEIEEPTIRIRTRLEEQNAMIAIADNGPGIPEEIRHKIFDPFFTTKQIGKGTGLGLSISYSIVVERHGGDLTCRSFPGQGTEFITSIPI</sequence>
<keyword evidence="8" id="KW-0547">Nucleotide-binding</keyword>
<dbReference type="PROSITE" id="PS50885">
    <property type="entry name" value="HAMP"/>
    <property type="match status" value="1"/>
</dbReference>
<dbReference type="InterPro" id="IPR033479">
    <property type="entry name" value="dCache_1"/>
</dbReference>
<dbReference type="SUPFAM" id="SSF103190">
    <property type="entry name" value="Sensory domain-like"/>
    <property type="match status" value="1"/>
</dbReference>
<dbReference type="Pfam" id="PF02743">
    <property type="entry name" value="dCache_1"/>
    <property type="match status" value="1"/>
</dbReference>
<protein>
    <recommendedName>
        <fullName evidence="3">histidine kinase</fullName>
        <ecNumber evidence="3">2.7.13.3</ecNumber>
    </recommendedName>
</protein>
<name>A0A1L9QSH3_9CYAN</name>
<dbReference type="SUPFAM" id="SSF55874">
    <property type="entry name" value="ATPase domain of HSP90 chaperone/DNA topoisomerase II/histidine kinase"/>
    <property type="match status" value="1"/>
</dbReference>
<dbReference type="InterPro" id="IPR003594">
    <property type="entry name" value="HATPase_dom"/>
</dbReference>
<dbReference type="AlphaFoldDB" id="A0A1L9QSH3"/>
<evidence type="ECO:0000256" key="11">
    <source>
        <dbReference type="ARBA" id="ARBA00022989"/>
    </source>
</evidence>
<dbReference type="GO" id="GO:0005524">
    <property type="term" value="F:ATP binding"/>
    <property type="evidence" value="ECO:0007669"/>
    <property type="project" value="UniProtKB-KW"/>
</dbReference>
<organism evidence="18 19">
    <name type="scientific">Roseofilum reptotaenium AO1-A</name>
    <dbReference type="NCBI Taxonomy" id="1925591"/>
    <lineage>
        <taxon>Bacteria</taxon>
        <taxon>Bacillati</taxon>
        <taxon>Cyanobacteriota</taxon>
        <taxon>Cyanophyceae</taxon>
        <taxon>Desertifilales</taxon>
        <taxon>Desertifilaceae</taxon>
        <taxon>Roseofilum</taxon>
    </lineage>
</organism>
<dbReference type="SUPFAM" id="SSF47384">
    <property type="entry name" value="Homodimeric domain of signal transducing histidine kinase"/>
    <property type="match status" value="1"/>
</dbReference>
<feature type="domain" description="Histidine kinase" evidence="16">
    <location>
        <begin position="440"/>
        <end position="690"/>
    </location>
</feature>
<keyword evidence="11 15" id="KW-1133">Transmembrane helix</keyword>
<comment type="catalytic activity">
    <reaction evidence="1">
        <text>ATP + protein L-histidine = ADP + protein N-phospho-L-histidine.</text>
        <dbReference type="EC" id="2.7.13.3"/>
    </reaction>
</comment>
<dbReference type="Gene3D" id="6.10.340.10">
    <property type="match status" value="1"/>
</dbReference>
<dbReference type="Pfam" id="PF00512">
    <property type="entry name" value="HisKA"/>
    <property type="match status" value="1"/>
</dbReference>
<keyword evidence="5" id="KW-0597">Phosphoprotein</keyword>
<keyword evidence="9 18" id="KW-0418">Kinase</keyword>
<keyword evidence="10" id="KW-0067">ATP-binding</keyword>
<dbReference type="InterPro" id="IPR003660">
    <property type="entry name" value="HAMP_dom"/>
</dbReference>
<evidence type="ECO:0000256" key="9">
    <source>
        <dbReference type="ARBA" id="ARBA00022777"/>
    </source>
</evidence>
<evidence type="ECO:0000313" key="19">
    <source>
        <dbReference type="Proteomes" id="UP000183940"/>
    </source>
</evidence>
<keyword evidence="13 15" id="KW-0472">Membrane</keyword>
<evidence type="ECO:0000256" key="1">
    <source>
        <dbReference type="ARBA" id="ARBA00000085"/>
    </source>
</evidence>
<evidence type="ECO:0000256" key="13">
    <source>
        <dbReference type="ARBA" id="ARBA00023136"/>
    </source>
</evidence>
<evidence type="ECO:0000256" key="12">
    <source>
        <dbReference type="ARBA" id="ARBA00023012"/>
    </source>
</evidence>
<dbReference type="InterPro" id="IPR029151">
    <property type="entry name" value="Sensor-like_sf"/>
</dbReference>
<evidence type="ECO:0000256" key="5">
    <source>
        <dbReference type="ARBA" id="ARBA00022553"/>
    </source>
</evidence>
<evidence type="ECO:0000256" key="3">
    <source>
        <dbReference type="ARBA" id="ARBA00012438"/>
    </source>
</evidence>
<dbReference type="PRINTS" id="PR00344">
    <property type="entry name" value="BCTRLSENSOR"/>
</dbReference>
<comment type="subcellular location">
    <subcellularLocation>
        <location evidence="2">Cell membrane</location>
        <topology evidence="2">Multi-pass membrane protein</topology>
    </subcellularLocation>
</comment>
<dbReference type="EC" id="2.7.13.3" evidence="3"/>
<dbReference type="EMBL" id="MLAW01000015">
    <property type="protein sequence ID" value="OJJ25614.1"/>
    <property type="molecule type" value="Genomic_DNA"/>
</dbReference>
<evidence type="ECO:0000259" key="17">
    <source>
        <dbReference type="PROSITE" id="PS50885"/>
    </source>
</evidence>
<dbReference type="Gene3D" id="1.10.287.130">
    <property type="match status" value="1"/>
</dbReference>
<feature type="coiled-coil region" evidence="14">
    <location>
        <begin position="401"/>
        <end position="428"/>
    </location>
</feature>
<dbReference type="InterPro" id="IPR036097">
    <property type="entry name" value="HisK_dim/P_sf"/>
</dbReference>
<keyword evidence="4" id="KW-1003">Cell membrane</keyword>
<keyword evidence="6" id="KW-0808">Transferase</keyword>
<evidence type="ECO:0000259" key="16">
    <source>
        <dbReference type="PROSITE" id="PS50109"/>
    </source>
</evidence>
<dbReference type="SMART" id="SM00387">
    <property type="entry name" value="HATPase_c"/>
    <property type="match status" value="1"/>
</dbReference>
<dbReference type="PROSITE" id="PS50109">
    <property type="entry name" value="HIS_KIN"/>
    <property type="match status" value="1"/>
</dbReference>
<dbReference type="SMART" id="SM00304">
    <property type="entry name" value="HAMP"/>
    <property type="match status" value="1"/>
</dbReference>
<evidence type="ECO:0000256" key="14">
    <source>
        <dbReference type="SAM" id="Coils"/>
    </source>
</evidence>
<feature type="transmembrane region" description="Helical" evidence="15">
    <location>
        <begin position="302"/>
        <end position="324"/>
    </location>
</feature>
<keyword evidence="7 15" id="KW-0812">Transmembrane</keyword>
<evidence type="ECO:0000256" key="7">
    <source>
        <dbReference type="ARBA" id="ARBA00022692"/>
    </source>
</evidence>
<evidence type="ECO:0000256" key="4">
    <source>
        <dbReference type="ARBA" id="ARBA00022475"/>
    </source>
</evidence>
<dbReference type="InterPro" id="IPR003661">
    <property type="entry name" value="HisK_dim/P_dom"/>
</dbReference>
<dbReference type="InterPro" id="IPR005467">
    <property type="entry name" value="His_kinase_dom"/>
</dbReference>
<dbReference type="PANTHER" id="PTHR43065:SF10">
    <property type="entry name" value="PEROXIDE STRESS-ACTIVATED HISTIDINE KINASE MAK3"/>
    <property type="match status" value="1"/>
</dbReference>
<keyword evidence="12" id="KW-0902">Two-component regulatory system</keyword>
<proteinExistence type="predicted"/>
<dbReference type="GO" id="GO:0000155">
    <property type="term" value="F:phosphorelay sensor kinase activity"/>
    <property type="evidence" value="ECO:0007669"/>
    <property type="project" value="InterPro"/>
</dbReference>
<feature type="domain" description="HAMP" evidence="17">
    <location>
        <begin position="326"/>
        <end position="384"/>
    </location>
</feature>
<keyword evidence="14" id="KW-0175">Coiled coil</keyword>
<dbReference type="GO" id="GO:0005886">
    <property type="term" value="C:plasma membrane"/>
    <property type="evidence" value="ECO:0007669"/>
    <property type="project" value="UniProtKB-SubCell"/>
</dbReference>
<dbReference type="Gene3D" id="3.30.565.10">
    <property type="entry name" value="Histidine kinase-like ATPase, C-terminal domain"/>
    <property type="match status" value="1"/>
</dbReference>
<dbReference type="Pfam" id="PF02518">
    <property type="entry name" value="HATPase_c"/>
    <property type="match status" value="1"/>
</dbReference>
<comment type="caution">
    <text evidence="18">The sequence shown here is derived from an EMBL/GenBank/DDBJ whole genome shotgun (WGS) entry which is preliminary data.</text>
</comment>